<gene>
    <name evidence="2" type="ORF">ASPZODRAFT_13448</name>
</gene>
<evidence type="ECO:0000256" key="1">
    <source>
        <dbReference type="SAM" id="MobiDB-lite"/>
    </source>
</evidence>
<evidence type="ECO:0000313" key="2">
    <source>
        <dbReference type="EMBL" id="OJJ50364.1"/>
    </source>
</evidence>
<dbReference type="RefSeq" id="XP_022584874.1">
    <property type="nucleotide sequence ID" value="XM_022723543.1"/>
</dbReference>
<feature type="compositionally biased region" description="Basic and acidic residues" evidence="1">
    <location>
        <begin position="87"/>
        <end position="112"/>
    </location>
</feature>
<dbReference type="EMBL" id="KV878337">
    <property type="protein sequence ID" value="OJJ50364.1"/>
    <property type="molecule type" value="Genomic_DNA"/>
</dbReference>
<evidence type="ECO:0000313" key="3">
    <source>
        <dbReference type="Proteomes" id="UP000184188"/>
    </source>
</evidence>
<name>A0A1L9STC3_9EURO</name>
<feature type="compositionally biased region" description="Acidic residues" evidence="1">
    <location>
        <begin position="207"/>
        <end position="253"/>
    </location>
</feature>
<dbReference type="OrthoDB" id="3800761at2759"/>
<organism evidence="2 3">
    <name type="scientific">Penicilliopsis zonata CBS 506.65</name>
    <dbReference type="NCBI Taxonomy" id="1073090"/>
    <lineage>
        <taxon>Eukaryota</taxon>
        <taxon>Fungi</taxon>
        <taxon>Dikarya</taxon>
        <taxon>Ascomycota</taxon>
        <taxon>Pezizomycotina</taxon>
        <taxon>Eurotiomycetes</taxon>
        <taxon>Eurotiomycetidae</taxon>
        <taxon>Eurotiales</taxon>
        <taxon>Aspergillaceae</taxon>
        <taxon>Penicilliopsis</taxon>
    </lineage>
</organism>
<feature type="compositionally biased region" description="Basic residues" evidence="1">
    <location>
        <begin position="260"/>
        <end position="282"/>
    </location>
</feature>
<dbReference type="Proteomes" id="UP000184188">
    <property type="component" value="Unassembled WGS sequence"/>
</dbReference>
<protein>
    <recommendedName>
        <fullName evidence="4">HNH nuclease domain-containing protein</fullName>
    </recommendedName>
</protein>
<dbReference type="GeneID" id="34610008"/>
<dbReference type="VEuPathDB" id="FungiDB:ASPZODRAFT_13448"/>
<accession>A0A1L9STC3</accession>
<dbReference type="AlphaFoldDB" id="A0A1L9STC3"/>
<evidence type="ECO:0008006" key="4">
    <source>
        <dbReference type="Google" id="ProtNLM"/>
    </source>
</evidence>
<sequence length="314" mass="35195">MTGKACWACGLKYAQVAHVVAKEDSTIELLDERGLMNFHLRSKMNAVALCRNCHYKFDEASDPGLVFFPADLDYFIEFELQDRARRQRLRDKGRSPRRRAPTDKDYRQHQVEHGQITADADGGLYRIIYLETGISGTQAAITKSWNGAPMATLRRGIACLGTPRIEAVPIELTDKLQILRDLYFRNDELGLERKYGLQRPAQGGGTGDDDDNDDDDDEEKNDDDDDVNDDECDFDDGGEPTEEGDDDEEEERYEEVGGPSKKRSPRKQGRGLGRGGKKISRRARSDSGFCWEFGPNSTSQSAMEGYVPALRGPG</sequence>
<feature type="region of interest" description="Disordered" evidence="1">
    <location>
        <begin position="194"/>
        <end position="314"/>
    </location>
</feature>
<feature type="region of interest" description="Disordered" evidence="1">
    <location>
        <begin position="87"/>
        <end position="113"/>
    </location>
</feature>
<reference evidence="3" key="1">
    <citation type="journal article" date="2017" name="Genome Biol.">
        <title>Comparative genomics reveals high biological diversity and specific adaptations in the industrially and medically important fungal genus Aspergillus.</title>
        <authorList>
            <person name="de Vries R.P."/>
            <person name="Riley R."/>
            <person name="Wiebenga A."/>
            <person name="Aguilar-Osorio G."/>
            <person name="Amillis S."/>
            <person name="Uchima C.A."/>
            <person name="Anderluh G."/>
            <person name="Asadollahi M."/>
            <person name="Askin M."/>
            <person name="Barry K."/>
            <person name="Battaglia E."/>
            <person name="Bayram O."/>
            <person name="Benocci T."/>
            <person name="Braus-Stromeyer S.A."/>
            <person name="Caldana C."/>
            <person name="Canovas D."/>
            <person name="Cerqueira G.C."/>
            <person name="Chen F."/>
            <person name="Chen W."/>
            <person name="Choi C."/>
            <person name="Clum A."/>
            <person name="Dos Santos R.A."/>
            <person name="Damasio A.R."/>
            <person name="Diallinas G."/>
            <person name="Emri T."/>
            <person name="Fekete E."/>
            <person name="Flipphi M."/>
            <person name="Freyberg S."/>
            <person name="Gallo A."/>
            <person name="Gournas C."/>
            <person name="Habgood R."/>
            <person name="Hainaut M."/>
            <person name="Harispe M.L."/>
            <person name="Henrissat B."/>
            <person name="Hilden K.S."/>
            <person name="Hope R."/>
            <person name="Hossain A."/>
            <person name="Karabika E."/>
            <person name="Karaffa L."/>
            <person name="Karanyi Z."/>
            <person name="Krasevec N."/>
            <person name="Kuo A."/>
            <person name="Kusch H."/>
            <person name="LaButti K."/>
            <person name="Lagendijk E.L."/>
            <person name="Lapidus A."/>
            <person name="Levasseur A."/>
            <person name="Lindquist E."/>
            <person name="Lipzen A."/>
            <person name="Logrieco A.F."/>
            <person name="MacCabe A."/>
            <person name="Maekelae M.R."/>
            <person name="Malavazi I."/>
            <person name="Melin P."/>
            <person name="Meyer V."/>
            <person name="Mielnichuk N."/>
            <person name="Miskei M."/>
            <person name="Molnar A.P."/>
            <person name="Mule G."/>
            <person name="Ngan C.Y."/>
            <person name="Orejas M."/>
            <person name="Orosz E."/>
            <person name="Ouedraogo J.P."/>
            <person name="Overkamp K.M."/>
            <person name="Park H.-S."/>
            <person name="Perrone G."/>
            <person name="Piumi F."/>
            <person name="Punt P.J."/>
            <person name="Ram A.F."/>
            <person name="Ramon A."/>
            <person name="Rauscher S."/>
            <person name="Record E."/>
            <person name="Riano-Pachon D.M."/>
            <person name="Robert V."/>
            <person name="Roehrig J."/>
            <person name="Ruller R."/>
            <person name="Salamov A."/>
            <person name="Salih N.S."/>
            <person name="Samson R.A."/>
            <person name="Sandor E."/>
            <person name="Sanguinetti M."/>
            <person name="Schuetze T."/>
            <person name="Sepcic K."/>
            <person name="Shelest E."/>
            <person name="Sherlock G."/>
            <person name="Sophianopoulou V."/>
            <person name="Squina F.M."/>
            <person name="Sun H."/>
            <person name="Susca A."/>
            <person name="Todd R.B."/>
            <person name="Tsang A."/>
            <person name="Unkles S.E."/>
            <person name="van de Wiele N."/>
            <person name="van Rossen-Uffink D."/>
            <person name="Oliveira J.V."/>
            <person name="Vesth T.C."/>
            <person name="Visser J."/>
            <person name="Yu J.-H."/>
            <person name="Zhou M."/>
            <person name="Andersen M.R."/>
            <person name="Archer D.B."/>
            <person name="Baker S.E."/>
            <person name="Benoit I."/>
            <person name="Brakhage A.A."/>
            <person name="Braus G.H."/>
            <person name="Fischer R."/>
            <person name="Frisvad J.C."/>
            <person name="Goldman G.H."/>
            <person name="Houbraken J."/>
            <person name="Oakley B."/>
            <person name="Pocsi I."/>
            <person name="Scazzocchio C."/>
            <person name="Seiboth B."/>
            <person name="vanKuyk P.A."/>
            <person name="Wortman J."/>
            <person name="Dyer P.S."/>
            <person name="Grigoriev I.V."/>
        </authorList>
    </citation>
    <scope>NUCLEOTIDE SEQUENCE [LARGE SCALE GENOMIC DNA]</scope>
    <source>
        <strain evidence="3">CBS 506.65</strain>
    </source>
</reference>
<dbReference type="STRING" id="1073090.A0A1L9STC3"/>
<proteinExistence type="predicted"/>
<keyword evidence="3" id="KW-1185">Reference proteome</keyword>